<dbReference type="AlphaFoldDB" id="U5ENQ9"/>
<protein>
    <submittedName>
        <fullName evidence="6">Putative transcription elongation factor b polypeptide 3</fullName>
    </submittedName>
</protein>
<dbReference type="Pfam" id="PF06881">
    <property type="entry name" value="Elongin_A"/>
    <property type="match status" value="1"/>
</dbReference>
<dbReference type="InterPro" id="IPR010684">
    <property type="entry name" value="RNA_pol_II_trans_fac_SIII_A"/>
</dbReference>
<dbReference type="SUPFAM" id="SSF47676">
    <property type="entry name" value="Conserved domain common to transcription factors TFIIS, elongin A, CRSP70"/>
    <property type="match status" value="1"/>
</dbReference>
<dbReference type="EMBL" id="GANO01000489">
    <property type="protein sequence ID" value="JAB59382.1"/>
    <property type="molecule type" value="mRNA"/>
</dbReference>
<dbReference type="PANTHER" id="PTHR15141">
    <property type="entry name" value="TRANSCRIPTION ELONGATION FACTOR B POLYPEPTIDE 3"/>
    <property type="match status" value="1"/>
</dbReference>
<dbReference type="InterPro" id="IPR051870">
    <property type="entry name" value="Elongin-A_domain"/>
</dbReference>
<sequence length="654" mass="72682">VEIIQHYQKSIEKSIHDESRILHCISKLYNLQISVQHLQETGIGRTINSLRKIDGEVGVAAKALVNKWKRMVAEDEETEDDELANNHQNNHHNNGSDEDATNNKQNASDKSSKESKNYAKTNGSTGTGHEKQDSGKDKSSKNDKQEKNKEHSHSQHHHHHHRRHSSDKSDKKIVEESSQKQHEKENLTNGKDKEKSHHSSRSSSHHHSSHNSHRNNSTSKTKSSSSSSHQPKPSSSEKKSEATSEKSHSSKSTSSTSHKSHSSSSSSKEKDKNVSPSSPTRSKKPKSKKKKNKDEEGIDNSTGASFGDALNMIGFPSSSSSSKKARDKEAKHVSKSTKSVTSTVTSHSSKSSPSKKSSSRGHNSSADSLSGGAGGGSSDTDNEKTPTLLTKQVKLDPLPEIPISEMETLPTISPFYKPMPLNQTVMDCVYHNDRPLKRPMTDEESFAASISSKKQRTKVYSGAKSSNNGVIPTLQDMCVRILQEHIDQIDYTGGVPFFLLKPILERATPDQLYALEHYNPYLIEDTNELWELHCRRKFRNKPQEEFETWRDTFIRCKDEQEAKLKSLTQNIKLSHEAAIAPMRKTQLAYVDSAVKPPRNIQKKQMQYGTDRVPIVSPASRVASLNSAAPNITKVGDNRLKVVTGSRDTAQAVSS</sequence>
<feature type="compositionally biased region" description="Basic and acidic residues" evidence="4">
    <location>
        <begin position="128"/>
        <end position="153"/>
    </location>
</feature>
<dbReference type="Gene3D" id="6.10.250.3180">
    <property type="match status" value="1"/>
</dbReference>
<dbReference type="Pfam" id="PF08711">
    <property type="entry name" value="Med26"/>
    <property type="match status" value="1"/>
</dbReference>
<feature type="compositionally biased region" description="Low complexity" evidence="4">
    <location>
        <begin position="214"/>
        <end position="234"/>
    </location>
</feature>
<feature type="domain" description="TFIIS N-terminal" evidence="5">
    <location>
        <begin position="1"/>
        <end position="75"/>
    </location>
</feature>
<feature type="compositionally biased region" description="Low complexity" evidence="4">
    <location>
        <begin position="336"/>
        <end position="356"/>
    </location>
</feature>
<name>U5ENQ9_9DIPT</name>
<feature type="region of interest" description="Disordered" evidence="4">
    <location>
        <begin position="75"/>
        <end position="393"/>
    </location>
</feature>
<keyword evidence="2 3" id="KW-0539">Nucleus</keyword>
<dbReference type="GO" id="GO:0003746">
    <property type="term" value="F:translation elongation factor activity"/>
    <property type="evidence" value="ECO:0007669"/>
    <property type="project" value="UniProtKB-KW"/>
</dbReference>
<organism evidence="6">
    <name type="scientific">Corethrella appendiculata</name>
    <dbReference type="NCBI Taxonomy" id="1370023"/>
    <lineage>
        <taxon>Eukaryota</taxon>
        <taxon>Metazoa</taxon>
        <taxon>Ecdysozoa</taxon>
        <taxon>Arthropoda</taxon>
        <taxon>Hexapoda</taxon>
        <taxon>Insecta</taxon>
        <taxon>Pterygota</taxon>
        <taxon>Neoptera</taxon>
        <taxon>Endopterygota</taxon>
        <taxon>Diptera</taxon>
        <taxon>Nematocera</taxon>
        <taxon>Culicoidea</taxon>
        <taxon>Chaoboridae</taxon>
        <taxon>Corethrella</taxon>
    </lineage>
</organism>
<evidence type="ECO:0000256" key="4">
    <source>
        <dbReference type="SAM" id="MobiDB-lite"/>
    </source>
</evidence>
<feature type="compositionally biased region" description="Low complexity" evidence="4">
    <location>
        <begin position="250"/>
        <end position="266"/>
    </location>
</feature>
<comment type="subcellular location">
    <subcellularLocation>
        <location evidence="1 3">Nucleus</location>
    </subcellularLocation>
</comment>
<feature type="non-terminal residue" evidence="6">
    <location>
        <position position="1"/>
    </location>
</feature>
<feature type="compositionally biased region" description="Basic residues" evidence="4">
    <location>
        <begin position="198"/>
        <end position="213"/>
    </location>
</feature>
<feature type="compositionally biased region" description="Basic residues" evidence="4">
    <location>
        <begin position="154"/>
        <end position="165"/>
    </location>
</feature>
<keyword evidence="6" id="KW-0251">Elongation factor</keyword>
<dbReference type="SMART" id="SM00509">
    <property type="entry name" value="TFS2N"/>
    <property type="match status" value="1"/>
</dbReference>
<feature type="compositionally biased region" description="Basic and acidic residues" evidence="4">
    <location>
        <begin position="235"/>
        <end position="248"/>
    </location>
</feature>
<feature type="compositionally biased region" description="Basic and acidic residues" evidence="4">
    <location>
        <begin position="166"/>
        <end position="197"/>
    </location>
</feature>
<dbReference type="Gene3D" id="1.20.930.10">
    <property type="entry name" value="Conserved domain common to transcription factors TFIIS, elongin A, CRSP70"/>
    <property type="match status" value="1"/>
</dbReference>
<dbReference type="GO" id="GO:0006368">
    <property type="term" value="P:transcription elongation by RNA polymerase II"/>
    <property type="evidence" value="ECO:0007669"/>
    <property type="project" value="InterPro"/>
</dbReference>
<evidence type="ECO:0000256" key="3">
    <source>
        <dbReference type="PROSITE-ProRule" id="PRU00649"/>
    </source>
</evidence>
<accession>U5ENQ9</accession>
<feature type="non-terminal residue" evidence="6">
    <location>
        <position position="654"/>
    </location>
</feature>
<evidence type="ECO:0000259" key="5">
    <source>
        <dbReference type="PROSITE" id="PS51319"/>
    </source>
</evidence>
<dbReference type="InterPro" id="IPR003617">
    <property type="entry name" value="TFIIS/CRSP70_N_sub"/>
</dbReference>
<reference evidence="6" key="1">
    <citation type="journal article" date="2014" name="Insect Biochem. Mol. Biol.">
        <title>An insight into the sialome of the frog biting fly, Corethrella appendiculata.</title>
        <authorList>
            <person name="Ribeiro J.M.C."/>
            <person name="Chagas A.C."/>
            <person name="Pham V.M."/>
            <person name="Lounibos L.P."/>
            <person name="Calvo E."/>
        </authorList>
    </citation>
    <scope>NUCLEOTIDE SEQUENCE</scope>
    <source>
        <tissue evidence="6">Salivary glands</tissue>
    </source>
</reference>
<evidence type="ECO:0000256" key="2">
    <source>
        <dbReference type="ARBA" id="ARBA00023242"/>
    </source>
</evidence>
<evidence type="ECO:0000256" key="1">
    <source>
        <dbReference type="ARBA" id="ARBA00004123"/>
    </source>
</evidence>
<evidence type="ECO:0000313" key="6">
    <source>
        <dbReference type="EMBL" id="JAB59382.1"/>
    </source>
</evidence>
<dbReference type="GO" id="GO:0070449">
    <property type="term" value="C:elongin complex"/>
    <property type="evidence" value="ECO:0007669"/>
    <property type="project" value="InterPro"/>
</dbReference>
<feature type="compositionally biased region" description="Basic residues" evidence="4">
    <location>
        <begin position="281"/>
        <end position="291"/>
    </location>
</feature>
<proteinExistence type="evidence at transcript level"/>
<dbReference type="PANTHER" id="PTHR15141:SF76">
    <property type="entry name" value="TRANSCRIPTION ELONGATION FACTOR B POLYPEPTIDE 3"/>
    <property type="match status" value="1"/>
</dbReference>
<dbReference type="InterPro" id="IPR017923">
    <property type="entry name" value="TFIIS_N"/>
</dbReference>
<dbReference type="InterPro" id="IPR035441">
    <property type="entry name" value="TFIIS/LEDGF_dom_sf"/>
</dbReference>
<dbReference type="PROSITE" id="PS51319">
    <property type="entry name" value="TFIIS_N"/>
    <property type="match status" value="1"/>
</dbReference>
<keyword evidence="6" id="KW-0648">Protein biosynthesis</keyword>